<proteinExistence type="predicted"/>
<gene>
    <name evidence="3" type="ORF">NAG76_18345</name>
</gene>
<dbReference type="AlphaFoldDB" id="A0A9J6ZD70"/>
<evidence type="ECO:0000256" key="1">
    <source>
        <dbReference type="SAM" id="Phobius"/>
    </source>
</evidence>
<organism evidence="3 4">
    <name type="scientific">Candidatus Pristimantibacillus lignocellulolyticus</name>
    <dbReference type="NCBI Taxonomy" id="2994561"/>
    <lineage>
        <taxon>Bacteria</taxon>
        <taxon>Bacillati</taxon>
        <taxon>Bacillota</taxon>
        <taxon>Bacilli</taxon>
        <taxon>Bacillales</taxon>
        <taxon>Paenibacillaceae</taxon>
        <taxon>Candidatus Pristimantibacillus</taxon>
    </lineage>
</organism>
<sequence>MKIIIGVLIFQLIAVFSSSSVSACSCAYPQDAIEALEKSDAVFTGKVKGIKKSTMNGNAFNAVLIDVYDSWKGVQTTQFIVYTDWSSCQFEFQQGEEYLLYSYKHEDKYIVMNCGRSTTLDSADADLKQLGQGLEPSDNVNFLFDFYKWRLITAFIILIIIGLLIIAVVYRYKLKKK</sequence>
<protein>
    <recommendedName>
        <fullName evidence="5">Tissue inhibitor of metalloproteinase</fullName>
    </recommendedName>
</protein>
<keyword evidence="2" id="KW-0732">Signal</keyword>
<accession>A0A9J6ZD70</accession>
<evidence type="ECO:0000313" key="4">
    <source>
        <dbReference type="Proteomes" id="UP001056756"/>
    </source>
</evidence>
<feature type="transmembrane region" description="Helical" evidence="1">
    <location>
        <begin position="149"/>
        <end position="170"/>
    </location>
</feature>
<keyword evidence="1" id="KW-1133">Transmembrane helix</keyword>
<feature type="signal peptide" evidence="2">
    <location>
        <begin position="1"/>
        <end position="23"/>
    </location>
</feature>
<dbReference type="SUPFAM" id="SSF50242">
    <property type="entry name" value="TIMP-like"/>
    <property type="match status" value="1"/>
</dbReference>
<dbReference type="PROSITE" id="PS51257">
    <property type="entry name" value="PROKAR_LIPOPROTEIN"/>
    <property type="match status" value="1"/>
</dbReference>
<keyword evidence="1" id="KW-0812">Transmembrane</keyword>
<dbReference type="Proteomes" id="UP001056756">
    <property type="component" value="Chromosome"/>
</dbReference>
<feature type="chain" id="PRO_5039933423" description="Tissue inhibitor of metalloproteinase" evidence="2">
    <location>
        <begin position="24"/>
        <end position="177"/>
    </location>
</feature>
<dbReference type="InterPro" id="IPR008993">
    <property type="entry name" value="TIMP-like_OB-fold"/>
</dbReference>
<dbReference type="Gene3D" id="2.40.50.120">
    <property type="match status" value="1"/>
</dbReference>
<evidence type="ECO:0000313" key="3">
    <source>
        <dbReference type="EMBL" id="URN93769.1"/>
    </source>
</evidence>
<evidence type="ECO:0008006" key="5">
    <source>
        <dbReference type="Google" id="ProtNLM"/>
    </source>
</evidence>
<keyword evidence="1" id="KW-0472">Membrane</keyword>
<name>A0A9J6ZD70_9BACL</name>
<reference evidence="3" key="1">
    <citation type="submission" date="2022-05" db="EMBL/GenBank/DDBJ databases">
        <title>Novel bacterial taxa in a minimal lignocellulolytic consortium and its capacity to transform plastics disclosed by genome-resolved metagenomics.</title>
        <authorList>
            <person name="Rodriguez C.A.D."/>
            <person name="Diaz-Garcia L."/>
            <person name="Herrera K."/>
            <person name="Tarazona N.A."/>
            <person name="Sproer C."/>
            <person name="Overmann J."/>
            <person name="Jimenez D.J."/>
        </authorList>
    </citation>
    <scope>NUCLEOTIDE SEQUENCE</scope>
    <source>
        <strain evidence="3">MAG5</strain>
    </source>
</reference>
<dbReference type="EMBL" id="CP097899">
    <property type="protein sequence ID" value="URN93769.1"/>
    <property type="molecule type" value="Genomic_DNA"/>
</dbReference>
<evidence type="ECO:0000256" key="2">
    <source>
        <dbReference type="SAM" id="SignalP"/>
    </source>
</evidence>
<dbReference type="KEGG" id="plig:NAG76_18345"/>